<feature type="transmembrane region" description="Helical" evidence="1">
    <location>
        <begin position="12"/>
        <end position="38"/>
    </location>
</feature>
<feature type="transmembrane region" description="Helical" evidence="1">
    <location>
        <begin position="336"/>
        <end position="358"/>
    </location>
</feature>
<sequence precursor="true">MQEKKIGTIHKLLGFIASFFPLFIIAVVAAGIAIAYVINRPDFAIRGLLVAVPAIFSAIFLSKMFREDLNHDESLLKRIPLNQRNTVLAFITLYVLSIIILFLSAERTLYYFGMMALIYVLILNQIFSKSSKAHIVLIELFLSSLNLIYSVTLKYPLYFGGTDIIPHLFLSKVTYLSGHLAPSDMSTLYASFPLFHILSSEFAHLSGLEMQSAYFIGLGLVYSILIVFIYYFFMKTTKNSTFSLLACMVYSVSGVVIYYGMYVITRTLAYAGFIIILYLLYKKDANNRGFAYQGLAILLTVFVVLVHQVSAAQIAVILFLLLACEHILSDERYINLTYFSLFCSMFVGYWFYFANVFLEELLLSRSNIQLYEEFQIKDTVQIGYEWIYIFNHLDVSIFLFFALIGIGYLLWDRIKANKRHYMDYFSVFALFALITLVLYIPTPIQTLWQTMTLFRFDRFMLLISPFMAFAMAAGIYILYSHLSNSGKKPVWIILISVLMAIFVFTSVYYNGPESKPILSTPVREYFTADEIQGFNHIMDHVEPGSVLYSDYHTQRFFTQENFSLSEELGLTFFRSYTILNVETIPTYRGYVIVRQKQFLDGGIYTGSGSSNFLFGPEDGNDAVLLSALSKDAKIYSNSGVEVYR</sequence>
<proteinExistence type="predicted"/>
<gene>
    <name evidence="2" type="ordered locus">Metho_0758</name>
</gene>
<feature type="transmembrane region" description="Helical" evidence="1">
    <location>
        <begin position="386"/>
        <end position="409"/>
    </location>
</feature>
<dbReference type="KEGG" id="mhz:Metho_0758"/>
<feature type="transmembrane region" description="Helical" evidence="1">
    <location>
        <begin position="460"/>
        <end position="479"/>
    </location>
</feature>
<evidence type="ECO:0000256" key="1">
    <source>
        <dbReference type="SAM" id="Phobius"/>
    </source>
</evidence>
<dbReference type="OrthoDB" id="164013at2157"/>
<feature type="transmembrane region" description="Helical" evidence="1">
    <location>
        <begin position="44"/>
        <end position="65"/>
    </location>
</feature>
<organism evidence="2 3">
    <name type="scientific">Methanomethylovorans hollandica (strain DSM 15978 / NBRC 107637 / DMS1)</name>
    <dbReference type="NCBI Taxonomy" id="867904"/>
    <lineage>
        <taxon>Archaea</taxon>
        <taxon>Methanobacteriati</taxon>
        <taxon>Methanobacteriota</taxon>
        <taxon>Stenosarchaea group</taxon>
        <taxon>Methanomicrobia</taxon>
        <taxon>Methanosarcinales</taxon>
        <taxon>Methanosarcinaceae</taxon>
        <taxon>Methanomethylovorans</taxon>
    </lineage>
</organism>
<feature type="transmembrane region" description="Helical" evidence="1">
    <location>
        <begin position="491"/>
        <end position="509"/>
    </location>
</feature>
<feature type="transmembrane region" description="Helical" evidence="1">
    <location>
        <begin position="213"/>
        <end position="233"/>
    </location>
</feature>
<keyword evidence="1" id="KW-0472">Membrane</keyword>
<keyword evidence="3" id="KW-1185">Reference proteome</keyword>
<reference evidence="3" key="1">
    <citation type="submission" date="2012-02" db="EMBL/GenBank/DDBJ databases">
        <title>Complete sequence of chromosome of Methanomethylovorans hollandica DSM 15978.</title>
        <authorList>
            <person name="Lucas S."/>
            <person name="Copeland A."/>
            <person name="Lapidus A."/>
            <person name="Glavina del Rio T."/>
            <person name="Dalin E."/>
            <person name="Tice H."/>
            <person name="Bruce D."/>
            <person name="Goodwin L."/>
            <person name="Pitluck S."/>
            <person name="Peters L."/>
            <person name="Mikhailova N."/>
            <person name="Held B."/>
            <person name="Kyrpides N."/>
            <person name="Mavromatis K."/>
            <person name="Ivanova N."/>
            <person name="Brettin T."/>
            <person name="Detter J.C."/>
            <person name="Han C."/>
            <person name="Larimer F."/>
            <person name="Land M."/>
            <person name="Hauser L."/>
            <person name="Markowitz V."/>
            <person name="Cheng J.-F."/>
            <person name="Hugenholtz P."/>
            <person name="Woyke T."/>
            <person name="Wu D."/>
            <person name="Spring S."/>
            <person name="Schroeder M."/>
            <person name="Brambilla E."/>
            <person name="Klenk H.-P."/>
            <person name="Eisen J.A."/>
        </authorList>
    </citation>
    <scope>NUCLEOTIDE SEQUENCE [LARGE SCALE GENOMIC DNA]</scope>
    <source>
        <strain evidence="3">DSM 15978 / NBRC 107637 / DMS1</strain>
    </source>
</reference>
<feature type="transmembrane region" description="Helical" evidence="1">
    <location>
        <begin position="290"/>
        <end position="306"/>
    </location>
</feature>
<evidence type="ECO:0000313" key="3">
    <source>
        <dbReference type="Proteomes" id="UP000010866"/>
    </source>
</evidence>
<evidence type="ECO:0000313" key="2">
    <source>
        <dbReference type="EMBL" id="AGB49008.1"/>
    </source>
</evidence>
<keyword evidence="1" id="KW-1133">Transmembrane helix</keyword>
<feature type="transmembrane region" description="Helical" evidence="1">
    <location>
        <begin position="264"/>
        <end position="281"/>
    </location>
</feature>
<name>L0KY52_METHD</name>
<protein>
    <submittedName>
        <fullName evidence="2">Uncharacterized protein</fullName>
    </submittedName>
</protein>
<feature type="transmembrane region" description="Helical" evidence="1">
    <location>
        <begin position="421"/>
        <end position="440"/>
    </location>
</feature>
<keyword evidence="1" id="KW-0812">Transmembrane</keyword>
<dbReference type="AlphaFoldDB" id="L0KY52"/>
<dbReference type="Proteomes" id="UP000010866">
    <property type="component" value="Chromosome"/>
</dbReference>
<feature type="transmembrane region" description="Helical" evidence="1">
    <location>
        <begin position="109"/>
        <end position="127"/>
    </location>
</feature>
<dbReference type="EMBL" id="CP003362">
    <property type="protein sequence ID" value="AGB49008.1"/>
    <property type="molecule type" value="Genomic_DNA"/>
</dbReference>
<dbReference type="HOGENOM" id="CLU_414270_0_0_2"/>
<accession>L0KY52</accession>
<dbReference type="GeneID" id="14408052"/>
<dbReference type="RefSeq" id="WP_015324176.1">
    <property type="nucleotide sequence ID" value="NC_019977.1"/>
</dbReference>
<dbReference type="STRING" id="867904.Metho_0758"/>
<feature type="transmembrane region" description="Helical" evidence="1">
    <location>
        <begin position="134"/>
        <end position="151"/>
    </location>
</feature>
<feature type="transmembrane region" description="Helical" evidence="1">
    <location>
        <begin position="86"/>
        <end position="103"/>
    </location>
</feature>